<evidence type="ECO:0000313" key="1">
    <source>
        <dbReference type="EMBL" id="OJJ52505.1"/>
    </source>
</evidence>
<dbReference type="VEuPathDB" id="FungiDB:ASPSYDRAFT_705242"/>
<keyword evidence="2" id="KW-1185">Reference proteome</keyword>
<dbReference type="EMBL" id="KV878601">
    <property type="protein sequence ID" value="OJJ52505.1"/>
    <property type="molecule type" value="Genomic_DNA"/>
</dbReference>
<gene>
    <name evidence="1" type="ORF">ASPSYDRAFT_705242</name>
</gene>
<dbReference type="STRING" id="1036612.A0A1L9SZB5"/>
<dbReference type="Proteomes" id="UP000184356">
    <property type="component" value="Unassembled WGS sequence"/>
</dbReference>
<name>A0A1L9SZB5_9EURO</name>
<dbReference type="Gene3D" id="2.60.120.620">
    <property type="entry name" value="q2cbj1_9rhob like domain"/>
    <property type="match status" value="1"/>
</dbReference>
<dbReference type="GeneID" id="63766587"/>
<sequence>MIIGSVWHGVGENKSANSRRNIYSMHMVKDCLRQDENQFLAIHRDVVKSHPLEVQQLIGYSVS</sequence>
<dbReference type="OrthoDB" id="445007at2759"/>
<evidence type="ECO:0000313" key="2">
    <source>
        <dbReference type="Proteomes" id="UP000184356"/>
    </source>
</evidence>
<accession>A0A1L9SZB5</accession>
<reference evidence="2" key="1">
    <citation type="journal article" date="2017" name="Genome Biol.">
        <title>Comparative genomics reveals high biological diversity and specific adaptations in the industrially and medically important fungal genus Aspergillus.</title>
        <authorList>
            <person name="de Vries R.P."/>
            <person name="Riley R."/>
            <person name="Wiebenga A."/>
            <person name="Aguilar-Osorio G."/>
            <person name="Amillis S."/>
            <person name="Uchima C.A."/>
            <person name="Anderluh G."/>
            <person name="Asadollahi M."/>
            <person name="Askin M."/>
            <person name="Barry K."/>
            <person name="Battaglia E."/>
            <person name="Bayram O."/>
            <person name="Benocci T."/>
            <person name="Braus-Stromeyer S.A."/>
            <person name="Caldana C."/>
            <person name="Canovas D."/>
            <person name="Cerqueira G.C."/>
            <person name="Chen F."/>
            <person name="Chen W."/>
            <person name="Choi C."/>
            <person name="Clum A."/>
            <person name="Dos Santos R.A."/>
            <person name="Damasio A.R."/>
            <person name="Diallinas G."/>
            <person name="Emri T."/>
            <person name="Fekete E."/>
            <person name="Flipphi M."/>
            <person name="Freyberg S."/>
            <person name="Gallo A."/>
            <person name="Gournas C."/>
            <person name="Habgood R."/>
            <person name="Hainaut M."/>
            <person name="Harispe M.L."/>
            <person name="Henrissat B."/>
            <person name="Hilden K.S."/>
            <person name="Hope R."/>
            <person name="Hossain A."/>
            <person name="Karabika E."/>
            <person name="Karaffa L."/>
            <person name="Karanyi Z."/>
            <person name="Krasevec N."/>
            <person name="Kuo A."/>
            <person name="Kusch H."/>
            <person name="LaButti K."/>
            <person name="Lagendijk E.L."/>
            <person name="Lapidus A."/>
            <person name="Levasseur A."/>
            <person name="Lindquist E."/>
            <person name="Lipzen A."/>
            <person name="Logrieco A.F."/>
            <person name="MacCabe A."/>
            <person name="Maekelae M.R."/>
            <person name="Malavazi I."/>
            <person name="Melin P."/>
            <person name="Meyer V."/>
            <person name="Mielnichuk N."/>
            <person name="Miskei M."/>
            <person name="Molnar A.P."/>
            <person name="Mule G."/>
            <person name="Ngan C.Y."/>
            <person name="Orejas M."/>
            <person name="Orosz E."/>
            <person name="Ouedraogo J.P."/>
            <person name="Overkamp K.M."/>
            <person name="Park H.-S."/>
            <person name="Perrone G."/>
            <person name="Piumi F."/>
            <person name="Punt P.J."/>
            <person name="Ram A.F."/>
            <person name="Ramon A."/>
            <person name="Rauscher S."/>
            <person name="Record E."/>
            <person name="Riano-Pachon D.M."/>
            <person name="Robert V."/>
            <person name="Roehrig J."/>
            <person name="Ruller R."/>
            <person name="Salamov A."/>
            <person name="Salih N.S."/>
            <person name="Samson R.A."/>
            <person name="Sandor E."/>
            <person name="Sanguinetti M."/>
            <person name="Schuetze T."/>
            <person name="Sepcic K."/>
            <person name="Shelest E."/>
            <person name="Sherlock G."/>
            <person name="Sophianopoulou V."/>
            <person name="Squina F.M."/>
            <person name="Sun H."/>
            <person name="Susca A."/>
            <person name="Todd R.B."/>
            <person name="Tsang A."/>
            <person name="Unkles S.E."/>
            <person name="van de Wiele N."/>
            <person name="van Rossen-Uffink D."/>
            <person name="Oliveira J.V."/>
            <person name="Vesth T.C."/>
            <person name="Visser J."/>
            <person name="Yu J.-H."/>
            <person name="Zhou M."/>
            <person name="Andersen M.R."/>
            <person name="Archer D.B."/>
            <person name="Baker S.E."/>
            <person name="Benoit I."/>
            <person name="Brakhage A.A."/>
            <person name="Braus G.H."/>
            <person name="Fischer R."/>
            <person name="Frisvad J.C."/>
            <person name="Goldman G.H."/>
            <person name="Houbraken J."/>
            <person name="Oakley B."/>
            <person name="Pocsi I."/>
            <person name="Scazzocchio C."/>
            <person name="Seiboth B."/>
            <person name="vanKuyk P.A."/>
            <person name="Wortman J."/>
            <person name="Dyer P.S."/>
            <person name="Grigoriev I.V."/>
        </authorList>
    </citation>
    <scope>NUCLEOTIDE SEQUENCE [LARGE SCALE GENOMIC DNA]</scope>
    <source>
        <strain evidence="2">CBS 593.65</strain>
    </source>
</reference>
<dbReference type="AlphaFoldDB" id="A0A1L9SZB5"/>
<proteinExistence type="predicted"/>
<dbReference type="SUPFAM" id="SSF51197">
    <property type="entry name" value="Clavaminate synthase-like"/>
    <property type="match status" value="1"/>
</dbReference>
<dbReference type="RefSeq" id="XP_040696311.1">
    <property type="nucleotide sequence ID" value="XM_040850514.1"/>
</dbReference>
<organism evidence="1 2">
    <name type="scientific">Aspergillus sydowii CBS 593.65</name>
    <dbReference type="NCBI Taxonomy" id="1036612"/>
    <lineage>
        <taxon>Eukaryota</taxon>
        <taxon>Fungi</taxon>
        <taxon>Dikarya</taxon>
        <taxon>Ascomycota</taxon>
        <taxon>Pezizomycotina</taxon>
        <taxon>Eurotiomycetes</taxon>
        <taxon>Eurotiomycetidae</taxon>
        <taxon>Eurotiales</taxon>
        <taxon>Aspergillaceae</taxon>
        <taxon>Aspergillus</taxon>
        <taxon>Aspergillus subgen. Nidulantes</taxon>
    </lineage>
</organism>
<protein>
    <submittedName>
        <fullName evidence="1">Uncharacterized protein</fullName>
    </submittedName>
</protein>